<reference evidence="4 5" key="1">
    <citation type="submission" date="2018-12" db="EMBL/GenBank/DDBJ databases">
        <authorList>
            <consortium name="Pathogen Informatics"/>
        </authorList>
    </citation>
    <scope>NUCLEOTIDE SEQUENCE [LARGE SCALE GENOMIC DNA]</scope>
    <source>
        <strain evidence="4 5">NCTC9695</strain>
    </source>
</reference>
<dbReference type="InterPro" id="IPR009081">
    <property type="entry name" value="PP-bd_ACP"/>
</dbReference>
<dbReference type="GO" id="GO:0044550">
    <property type="term" value="P:secondary metabolite biosynthetic process"/>
    <property type="evidence" value="ECO:0007669"/>
    <property type="project" value="TreeGrafter"/>
</dbReference>
<organism evidence="4 5">
    <name type="scientific">Chromobacterium violaceum</name>
    <dbReference type="NCBI Taxonomy" id="536"/>
    <lineage>
        <taxon>Bacteria</taxon>
        <taxon>Pseudomonadati</taxon>
        <taxon>Pseudomonadota</taxon>
        <taxon>Betaproteobacteria</taxon>
        <taxon>Neisseriales</taxon>
        <taxon>Chromobacteriaceae</taxon>
        <taxon>Chromobacterium</taxon>
    </lineage>
</organism>
<sequence length="82" mass="8868">MEVWSQVLGRMPEGPHANFFAMGGKSLQAIQAANRLAQRLQREIAVSALFSYNTVSALAQALNAPAATARPRRARAASSRRC</sequence>
<protein>
    <submittedName>
        <fullName evidence="4">Surfactin synthase subunit 3</fullName>
    </submittedName>
</protein>
<dbReference type="InterPro" id="IPR020806">
    <property type="entry name" value="PKS_PP-bd"/>
</dbReference>
<evidence type="ECO:0000313" key="5">
    <source>
        <dbReference type="Proteomes" id="UP000275777"/>
    </source>
</evidence>
<evidence type="ECO:0000313" key="4">
    <source>
        <dbReference type="EMBL" id="VEB41641.1"/>
    </source>
</evidence>
<dbReference type="SUPFAM" id="SSF47336">
    <property type="entry name" value="ACP-like"/>
    <property type="match status" value="1"/>
</dbReference>
<dbReference type="Proteomes" id="UP000275777">
    <property type="component" value="Chromosome"/>
</dbReference>
<feature type="domain" description="Carrier" evidence="3">
    <location>
        <begin position="1"/>
        <end position="66"/>
    </location>
</feature>
<proteinExistence type="predicted"/>
<dbReference type="AlphaFoldDB" id="A0A447T9T0"/>
<gene>
    <name evidence="4" type="primary">srfAC</name>
    <name evidence="4" type="ORF">NCTC9695_02074</name>
</gene>
<evidence type="ECO:0000256" key="1">
    <source>
        <dbReference type="ARBA" id="ARBA00022450"/>
    </source>
</evidence>
<keyword evidence="2" id="KW-0597">Phosphoprotein</keyword>
<dbReference type="InterPro" id="IPR006162">
    <property type="entry name" value="Ppantetheine_attach_site"/>
</dbReference>
<dbReference type="Pfam" id="PF00550">
    <property type="entry name" value="PP-binding"/>
    <property type="match status" value="1"/>
</dbReference>
<dbReference type="Gene3D" id="1.10.1200.10">
    <property type="entry name" value="ACP-like"/>
    <property type="match status" value="1"/>
</dbReference>
<accession>A0A447T9T0</accession>
<dbReference type="InterPro" id="IPR036736">
    <property type="entry name" value="ACP-like_sf"/>
</dbReference>
<dbReference type="SMART" id="SM00823">
    <property type="entry name" value="PKS_PP"/>
    <property type="match status" value="1"/>
</dbReference>
<dbReference type="EMBL" id="LR134182">
    <property type="protein sequence ID" value="VEB41641.1"/>
    <property type="molecule type" value="Genomic_DNA"/>
</dbReference>
<dbReference type="PANTHER" id="PTHR45527">
    <property type="entry name" value="NONRIBOSOMAL PEPTIDE SYNTHETASE"/>
    <property type="match status" value="1"/>
</dbReference>
<dbReference type="GO" id="GO:0031177">
    <property type="term" value="F:phosphopantetheine binding"/>
    <property type="evidence" value="ECO:0007669"/>
    <property type="project" value="InterPro"/>
</dbReference>
<evidence type="ECO:0000259" key="3">
    <source>
        <dbReference type="PROSITE" id="PS50075"/>
    </source>
</evidence>
<dbReference type="PANTHER" id="PTHR45527:SF1">
    <property type="entry name" value="FATTY ACID SYNTHASE"/>
    <property type="match status" value="1"/>
</dbReference>
<name>A0A447T9T0_CHRVL</name>
<dbReference type="PROSITE" id="PS50075">
    <property type="entry name" value="CARRIER"/>
    <property type="match status" value="1"/>
</dbReference>
<evidence type="ECO:0000256" key="2">
    <source>
        <dbReference type="ARBA" id="ARBA00022553"/>
    </source>
</evidence>
<dbReference type="PROSITE" id="PS00012">
    <property type="entry name" value="PHOSPHOPANTETHEINE"/>
    <property type="match status" value="1"/>
</dbReference>
<dbReference type="GO" id="GO:0005737">
    <property type="term" value="C:cytoplasm"/>
    <property type="evidence" value="ECO:0007669"/>
    <property type="project" value="TreeGrafter"/>
</dbReference>
<keyword evidence="1" id="KW-0596">Phosphopantetheine</keyword>
<dbReference type="GO" id="GO:0043041">
    <property type="term" value="P:amino acid activation for nonribosomal peptide biosynthetic process"/>
    <property type="evidence" value="ECO:0007669"/>
    <property type="project" value="TreeGrafter"/>
</dbReference>